<evidence type="ECO:0000256" key="1">
    <source>
        <dbReference type="ARBA" id="ARBA00008950"/>
    </source>
</evidence>
<accession>A0A6P2CZA5</accession>
<evidence type="ECO:0000313" key="5">
    <source>
        <dbReference type="Proteomes" id="UP000464178"/>
    </source>
</evidence>
<name>A0A6P2CZA5_9BACT</name>
<dbReference type="InterPro" id="IPR000979">
    <property type="entry name" value="Phosphodiesterase_MJ0936/Vps29"/>
</dbReference>
<dbReference type="AlphaFoldDB" id="A0A6P2CZA5"/>
<dbReference type="EC" id="3.1.4.-" evidence="2"/>
<dbReference type="KEGG" id="gms:SOIL9_42490"/>
<feature type="domain" description="Calcineurin-like phosphoesterase" evidence="3">
    <location>
        <begin position="1"/>
        <end position="151"/>
    </location>
</feature>
<proteinExistence type="inferred from homology"/>
<dbReference type="GO" id="GO:0046872">
    <property type="term" value="F:metal ion binding"/>
    <property type="evidence" value="ECO:0007669"/>
    <property type="project" value="UniProtKB-KW"/>
</dbReference>
<dbReference type="PANTHER" id="PTHR43165">
    <property type="entry name" value="METALLOPHOSPHOESTERASE"/>
    <property type="match status" value="1"/>
</dbReference>
<dbReference type="EMBL" id="LR593886">
    <property type="protein sequence ID" value="VTR93465.1"/>
    <property type="molecule type" value="Genomic_DNA"/>
</dbReference>
<keyword evidence="5" id="KW-1185">Reference proteome</keyword>
<dbReference type="Gene3D" id="3.60.21.10">
    <property type="match status" value="1"/>
</dbReference>
<comment type="cofactor">
    <cofactor evidence="2">
        <name>a divalent metal cation</name>
        <dbReference type="ChEBI" id="CHEBI:60240"/>
    </cofactor>
</comment>
<evidence type="ECO:0000313" key="4">
    <source>
        <dbReference type="EMBL" id="VTR93465.1"/>
    </source>
</evidence>
<dbReference type="PANTHER" id="PTHR43165:SF1">
    <property type="entry name" value="PHOSPHODIESTERASE MJ0936"/>
    <property type="match status" value="1"/>
</dbReference>
<reference evidence="4 5" key="1">
    <citation type="submission" date="2019-05" db="EMBL/GenBank/DDBJ databases">
        <authorList>
            <consortium name="Science for Life Laboratories"/>
        </authorList>
    </citation>
    <scope>NUCLEOTIDE SEQUENCE [LARGE SCALE GENOMIC DNA]</scope>
    <source>
        <strain evidence="4">Soil9</strain>
    </source>
</reference>
<evidence type="ECO:0000259" key="3">
    <source>
        <dbReference type="Pfam" id="PF12850"/>
    </source>
</evidence>
<dbReference type="SUPFAM" id="SSF56300">
    <property type="entry name" value="Metallo-dependent phosphatases"/>
    <property type="match status" value="1"/>
</dbReference>
<dbReference type="InterPro" id="IPR053193">
    <property type="entry name" value="MetalloPDE_YfcE-like"/>
</dbReference>
<dbReference type="Pfam" id="PF12850">
    <property type="entry name" value="Metallophos_2"/>
    <property type="match status" value="1"/>
</dbReference>
<dbReference type="RefSeq" id="WP_162668185.1">
    <property type="nucleotide sequence ID" value="NZ_LR593886.1"/>
</dbReference>
<dbReference type="NCBIfam" id="TIGR00040">
    <property type="entry name" value="yfcE"/>
    <property type="match status" value="1"/>
</dbReference>
<dbReference type="Proteomes" id="UP000464178">
    <property type="component" value="Chromosome"/>
</dbReference>
<protein>
    <recommendedName>
        <fullName evidence="2">Phosphoesterase</fullName>
        <ecNumber evidence="2">3.1.4.-</ecNumber>
    </recommendedName>
</protein>
<sequence length="162" mass="17216">MRLGILSDTHDELERTQIAVGLLREAGAETLIHCGDLASPAIVAVISVLPSWFVFGNHDSDMVPHLERAATEFGVDCLGWGGVIEVVGVRIGVSHGHMRGDVRRVLAAQPDYFLSGHSHIAADVVDGGVRRINPGALHRADAFTVALLNTGNGELQFLPVPG</sequence>
<keyword evidence="2" id="KW-0479">Metal-binding</keyword>
<evidence type="ECO:0000256" key="2">
    <source>
        <dbReference type="RuleBase" id="RU362039"/>
    </source>
</evidence>
<organism evidence="4 5">
    <name type="scientific">Gemmata massiliana</name>
    <dbReference type="NCBI Taxonomy" id="1210884"/>
    <lineage>
        <taxon>Bacteria</taxon>
        <taxon>Pseudomonadati</taxon>
        <taxon>Planctomycetota</taxon>
        <taxon>Planctomycetia</taxon>
        <taxon>Gemmatales</taxon>
        <taxon>Gemmataceae</taxon>
        <taxon>Gemmata</taxon>
    </lineage>
</organism>
<dbReference type="InterPro" id="IPR029052">
    <property type="entry name" value="Metallo-depent_PP-like"/>
</dbReference>
<dbReference type="InterPro" id="IPR024654">
    <property type="entry name" value="Calcineurin-like_PHP_lpxH"/>
</dbReference>
<dbReference type="GO" id="GO:0016787">
    <property type="term" value="F:hydrolase activity"/>
    <property type="evidence" value="ECO:0007669"/>
    <property type="project" value="UniProtKB-UniRule"/>
</dbReference>
<comment type="similarity">
    <text evidence="1 2">Belongs to the metallophosphoesterase superfamily. YfcE family.</text>
</comment>
<gene>
    <name evidence="4" type="ORF">SOIL9_42490</name>
</gene>